<dbReference type="EMBL" id="BAAASE010000014">
    <property type="protein sequence ID" value="GAA2423308.1"/>
    <property type="molecule type" value="Genomic_DNA"/>
</dbReference>
<keyword evidence="3" id="KW-1185">Reference proteome</keyword>
<evidence type="ECO:0008006" key="4">
    <source>
        <dbReference type="Google" id="ProtNLM"/>
    </source>
</evidence>
<evidence type="ECO:0000256" key="1">
    <source>
        <dbReference type="SAM" id="MobiDB-lite"/>
    </source>
</evidence>
<feature type="compositionally biased region" description="Low complexity" evidence="1">
    <location>
        <begin position="31"/>
        <end position="46"/>
    </location>
</feature>
<proteinExistence type="predicted"/>
<evidence type="ECO:0000313" key="2">
    <source>
        <dbReference type="EMBL" id="GAA2423308.1"/>
    </source>
</evidence>
<evidence type="ECO:0000313" key="3">
    <source>
        <dbReference type="Proteomes" id="UP001499986"/>
    </source>
</evidence>
<accession>A0ABP5WC39</accession>
<reference evidence="3" key="1">
    <citation type="journal article" date="2019" name="Int. J. Syst. Evol. Microbiol.">
        <title>The Global Catalogue of Microorganisms (GCM) 10K type strain sequencing project: providing services to taxonomists for standard genome sequencing and annotation.</title>
        <authorList>
            <consortium name="The Broad Institute Genomics Platform"/>
            <consortium name="The Broad Institute Genome Sequencing Center for Infectious Disease"/>
            <person name="Wu L."/>
            <person name="Ma J."/>
        </authorList>
    </citation>
    <scope>NUCLEOTIDE SEQUENCE [LARGE SCALE GENOMIC DNA]</scope>
    <source>
        <strain evidence="3">JCM 4358</strain>
    </source>
</reference>
<feature type="region of interest" description="Disordered" evidence="1">
    <location>
        <begin position="31"/>
        <end position="51"/>
    </location>
</feature>
<protein>
    <recommendedName>
        <fullName evidence="4">Transposase</fullName>
    </recommendedName>
</protein>
<comment type="caution">
    <text evidence="2">The sequence shown here is derived from an EMBL/GenBank/DDBJ whole genome shotgun (WGS) entry which is preliminary data.</text>
</comment>
<gene>
    <name evidence="2" type="ORF">GCM10010255_75650</name>
</gene>
<organism evidence="2 3">
    <name type="scientific">Streptomyces coeruleofuscus</name>
    <dbReference type="NCBI Taxonomy" id="66879"/>
    <lineage>
        <taxon>Bacteria</taxon>
        <taxon>Bacillati</taxon>
        <taxon>Actinomycetota</taxon>
        <taxon>Actinomycetes</taxon>
        <taxon>Kitasatosporales</taxon>
        <taxon>Streptomycetaceae</taxon>
        <taxon>Streptomyces</taxon>
    </lineage>
</organism>
<name>A0ABP5WC39_9ACTN</name>
<sequence>MPQLPLIWVHVLVVTDTVEPVVLTEMPGPAEAGTAARAKGSAAAAATVRPERRTGDELRMWTALRRHGWRYIPCAAEDRGTPVLPQGSAKAPPAPAARRVPPGR</sequence>
<dbReference type="Proteomes" id="UP001499986">
    <property type="component" value="Unassembled WGS sequence"/>
</dbReference>
<feature type="region of interest" description="Disordered" evidence="1">
    <location>
        <begin position="78"/>
        <end position="104"/>
    </location>
</feature>